<dbReference type="Gene3D" id="3.20.20.80">
    <property type="entry name" value="Glycosidases"/>
    <property type="match status" value="1"/>
</dbReference>
<dbReference type="Pfam" id="PF12971">
    <property type="entry name" value="NAGLU_N"/>
    <property type="match status" value="1"/>
</dbReference>
<accession>A0A9P3G649</accession>
<keyword evidence="6" id="KW-1185">Reference proteome</keyword>
<dbReference type="OrthoDB" id="64736at2759"/>
<dbReference type="AlphaFoldDB" id="A0A9P3G649"/>
<feature type="signal peptide" evidence="2">
    <location>
        <begin position="1"/>
        <end position="19"/>
    </location>
</feature>
<dbReference type="PANTHER" id="PTHR12872:SF1">
    <property type="entry name" value="ALPHA-N-ACETYLGLUCOSAMINIDASE"/>
    <property type="match status" value="1"/>
</dbReference>
<evidence type="ECO:0000256" key="2">
    <source>
        <dbReference type="SAM" id="SignalP"/>
    </source>
</evidence>
<evidence type="ECO:0000313" key="5">
    <source>
        <dbReference type="EMBL" id="GJE88535.1"/>
    </source>
</evidence>
<sequence length="457" mass="50189">MPRFAGLLALLGGLSAVLASANVSGIYGIVERRLPQHTGKFTFTSVEGGGDAFVISDTKGKQGGITVSCTTTSGCARGLYTYLTDFGGVDIFWTGSRLHELPSPLPKVGKPVKGSAIVPYRYHFNTVTFGYTTAFWDFDKWSLLLDWLALRGVNLPLAWNGYEAIALEVFREFGLSDGEIFDFFAGPAFLPWNRFGNMQTSWGGSLPMQWINDQATLQKQILPRMVELGMTPILPAFTGFVPRAMSSHYSNASIVNGSAWSGFPTAMTNDSFLEPFDPLFPQMQKSFIAKQQQAYGNITHFYTLDQYNENNPFSGNTSYLASVSASTIASLRAADPEAIWVLQGWLFFSSETFWTDDRIEAYLGGAPGNDSMLILDLYTEAQPQWNRTNSYFGKQWVWCELHDYGGNMGMEGNLAAITEGPVAALHANGSSMVGMGLTMEGQEPGNEIVYDVLLDQA</sequence>
<dbReference type="PANTHER" id="PTHR12872">
    <property type="entry name" value="ALPHA-N-ACETYLGLUCOSAMINIDASE"/>
    <property type="match status" value="1"/>
</dbReference>
<dbReference type="EMBL" id="BPQB01000009">
    <property type="protein sequence ID" value="GJE88535.1"/>
    <property type="molecule type" value="Genomic_DNA"/>
</dbReference>
<evidence type="ECO:0000313" key="6">
    <source>
        <dbReference type="Proteomes" id="UP000703269"/>
    </source>
</evidence>
<keyword evidence="1 5" id="KW-0378">Hydrolase</keyword>
<evidence type="ECO:0000259" key="3">
    <source>
        <dbReference type="Pfam" id="PF05089"/>
    </source>
</evidence>
<dbReference type="InterPro" id="IPR024240">
    <property type="entry name" value="NAGLU_N"/>
</dbReference>
<protein>
    <submittedName>
        <fullName evidence="5">Glycoside hydrolase family 89 protein</fullName>
    </submittedName>
</protein>
<dbReference type="Pfam" id="PF05089">
    <property type="entry name" value="NAGLU"/>
    <property type="match status" value="1"/>
</dbReference>
<dbReference type="InterPro" id="IPR029018">
    <property type="entry name" value="Hex-like_dom2"/>
</dbReference>
<dbReference type="Proteomes" id="UP000703269">
    <property type="component" value="Unassembled WGS sequence"/>
</dbReference>
<proteinExistence type="predicted"/>
<gene>
    <name evidence="5" type="ORF">PsYK624_046180</name>
</gene>
<feature type="domain" description="Alpha-N-acetylglucosaminidase N-terminal" evidence="4">
    <location>
        <begin position="25"/>
        <end position="106"/>
    </location>
</feature>
<evidence type="ECO:0000259" key="4">
    <source>
        <dbReference type="Pfam" id="PF12971"/>
    </source>
</evidence>
<dbReference type="Gene3D" id="3.30.379.10">
    <property type="entry name" value="Chitobiase/beta-hexosaminidase domain 2-like"/>
    <property type="match status" value="1"/>
</dbReference>
<name>A0A9P3G649_9APHY</name>
<reference evidence="5 6" key="1">
    <citation type="submission" date="2021-08" db="EMBL/GenBank/DDBJ databases">
        <title>Draft Genome Sequence of Phanerochaete sordida strain YK-624.</title>
        <authorList>
            <person name="Mori T."/>
            <person name="Dohra H."/>
            <person name="Suzuki T."/>
            <person name="Kawagishi H."/>
            <person name="Hirai H."/>
        </authorList>
    </citation>
    <scope>NUCLEOTIDE SEQUENCE [LARGE SCALE GENOMIC DNA]</scope>
    <source>
        <strain evidence="5 6">YK-624</strain>
    </source>
</reference>
<dbReference type="InterPro" id="IPR007781">
    <property type="entry name" value="NAGLU"/>
</dbReference>
<keyword evidence="2" id="KW-0732">Signal</keyword>
<dbReference type="GO" id="GO:0016787">
    <property type="term" value="F:hydrolase activity"/>
    <property type="evidence" value="ECO:0007669"/>
    <property type="project" value="UniProtKB-KW"/>
</dbReference>
<feature type="chain" id="PRO_5040426578" evidence="2">
    <location>
        <begin position="20"/>
        <end position="457"/>
    </location>
</feature>
<evidence type="ECO:0000256" key="1">
    <source>
        <dbReference type="ARBA" id="ARBA00022801"/>
    </source>
</evidence>
<organism evidence="5 6">
    <name type="scientific">Phanerochaete sordida</name>
    <dbReference type="NCBI Taxonomy" id="48140"/>
    <lineage>
        <taxon>Eukaryota</taxon>
        <taxon>Fungi</taxon>
        <taxon>Dikarya</taxon>
        <taxon>Basidiomycota</taxon>
        <taxon>Agaricomycotina</taxon>
        <taxon>Agaricomycetes</taxon>
        <taxon>Polyporales</taxon>
        <taxon>Phanerochaetaceae</taxon>
        <taxon>Phanerochaete</taxon>
    </lineage>
</organism>
<dbReference type="InterPro" id="IPR024733">
    <property type="entry name" value="NAGLU_tim-barrel"/>
</dbReference>
<comment type="caution">
    <text evidence="5">The sequence shown here is derived from an EMBL/GenBank/DDBJ whole genome shotgun (WGS) entry which is preliminary data.</text>
</comment>
<feature type="domain" description="Alpha-N-acetylglucosaminidase tim-barrel" evidence="3">
    <location>
        <begin position="121"/>
        <end position="457"/>
    </location>
</feature>